<keyword evidence="4" id="KW-0813">Transport</keyword>
<comment type="subcellular location">
    <subcellularLocation>
        <location evidence="1">Cell membrane</location>
        <topology evidence="1">Multi-pass membrane protein</topology>
    </subcellularLocation>
</comment>
<dbReference type="PANTHER" id="PTHR43823:SF3">
    <property type="entry name" value="MULTIDRUG EXPORT PROTEIN MEPA"/>
    <property type="match status" value="1"/>
</dbReference>
<gene>
    <name evidence="11" type="ORF">H9741_01090</name>
</gene>
<dbReference type="InterPro" id="IPR045070">
    <property type="entry name" value="MATE_MepA-like"/>
</dbReference>
<feature type="transmembrane region" description="Helical" evidence="10">
    <location>
        <begin position="126"/>
        <end position="148"/>
    </location>
</feature>
<proteinExistence type="inferred from homology"/>
<dbReference type="GO" id="GO:0046677">
    <property type="term" value="P:response to antibiotic"/>
    <property type="evidence" value="ECO:0007669"/>
    <property type="project" value="UniProtKB-KW"/>
</dbReference>
<evidence type="ECO:0000256" key="10">
    <source>
        <dbReference type="SAM" id="Phobius"/>
    </source>
</evidence>
<feature type="transmembrane region" description="Helical" evidence="10">
    <location>
        <begin position="90"/>
        <end position="114"/>
    </location>
</feature>
<evidence type="ECO:0000256" key="5">
    <source>
        <dbReference type="ARBA" id="ARBA00022475"/>
    </source>
</evidence>
<comment type="similarity">
    <text evidence="2">Belongs to the multi antimicrobial extrusion (MATE) (TC 2.A.66.1) family. MepA subfamily.</text>
</comment>
<evidence type="ECO:0000256" key="9">
    <source>
        <dbReference type="ARBA" id="ARBA00023251"/>
    </source>
</evidence>
<feature type="transmembrane region" description="Helical" evidence="10">
    <location>
        <begin position="261"/>
        <end position="282"/>
    </location>
</feature>
<feature type="transmembrane region" description="Helical" evidence="10">
    <location>
        <begin position="227"/>
        <end position="255"/>
    </location>
</feature>
<dbReference type="InterPro" id="IPR051327">
    <property type="entry name" value="MATE_MepA_subfamily"/>
</dbReference>
<dbReference type="PIRSF" id="PIRSF006603">
    <property type="entry name" value="DinF"/>
    <property type="match status" value="1"/>
</dbReference>
<evidence type="ECO:0000256" key="1">
    <source>
        <dbReference type="ARBA" id="ARBA00004651"/>
    </source>
</evidence>
<evidence type="ECO:0000313" key="11">
    <source>
        <dbReference type="EMBL" id="HIX07053.1"/>
    </source>
</evidence>
<dbReference type="GO" id="GO:0042910">
    <property type="term" value="F:xenobiotic transmembrane transporter activity"/>
    <property type="evidence" value="ECO:0007669"/>
    <property type="project" value="InterPro"/>
</dbReference>
<feature type="transmembrane region" description="Helical" evidence="10">
    <location>
        <begin position="303"/>
        <end position="330"/>
    </location>
</feature>
<keyword evidence="5" id="KW-1003">Cell membrane</keyword>
<dbReference type="AlphaFoldDB" id="A0A9D1V6X7"/>
<evidence type="ECO:0000256" key="8">
    <source>
        <dbReference type="ARBA" id="ARBA00023136"/>
    </source>
</evidence>
<keyword evidence="7 10" id="KW-1133">Transmembrane helix</keyword>
<feature type="transmembrane region" description="Helical" evidence="10">
    <location>
        <begin position="183"/>
        <end position="206"/>
    </location>
</feature>
<dbReference type="GO" id="GO:0015297">
    <property type="term" value="F:antiporter activity"/>
    <property type="evidence" value="ECO:0007669"/>
    <property type="project" value="InterPro"/>
</dbReference>
<dbReference type="InterPro" id="IPR048279">
    <property type="entry name" value="MdtK-like"/>
</dbReference>
<reference evidence="11" key="2">
    <citation type="submission" date="2021-04" db="EMBL/GenBank/DDBJ databases">
        <authorList>
            <person name="Gilroy R."/>
        </authorList>
    </citation>
    <scope>NUCLEOTIDE SEQUENCE</scope>
    <source>
        <strain evidence="11">811</strain>
    </source>
</reference>
<keyword evidence="9" id="KW-0046">Antibiotic resistance</keyword>
<evidence type="ECO:0000313" key="12">
    <source>
        <dbReference type="Proteomes" id="UP000824204"/>
    </source>
</evidence>
<comment type="caution">
    <text evidence="11">The sequence shown here is derived from an EMBL/GenBank/DDBJ whole genome shotgun (WGS) entry which is preliminary data.</text>
</comment>
<dbReference type="GO" id="GO:0005886">
    <property type="term" value="C:plasma membrane"/>
    <property type="evidence" value="ECO:0007669"/>
    <property type="project" value="UniProtKB-SubCell"/>
</dbReference>
<dbReference type="PANTHER" id="PTHR43823">
    <property type="entry name" value="SPORULATION PROTEIN YKVU"/>
    <property type="match status" value="1"/>
</dbReference>
<accession>A0A9D1V6X7</accession>
<evidence type="ECO:0000256" key="3">
    <source>
        <dbReference type="ARBA" id="ARBA00022106"/>
    </source>
</evidence>
<feature type="transmembrane region" description="Helical" evidence="10">
    <location>
        <begin position="47"/>
        <end position="69"/>
    </location>
</feature>
<dbReference type="InterPro" id="IPR002528">
    <property type="entry name" value="MATE_fam"/>
</dbReference>
<feature type="transmembrane region" description="Helical" evidence="10">
    <location>
        <begin position="7"/>
        <end position="27"/>
    </location>
</feature>
<evidence type="ECO:0000256" key="2">
    <source>
        <dbReference type="ARBA" id="ARBA00008417"/>
    </source>
</evidence>
<reference evidence="11" key="1">
    <citation type="journal article" date="2021" name="PeerJ">
        <title>Extensive microbial diversity within the chicken gut microbiome revealed by metagenomics and culture.</title>
        <authorList>
            <person name="Gilroy R."/>
            <person name="Ravi A."/>
            <person name="Getino M."/>
            <person name="Pursley I."/>
            <person name="Horton D.L."/>
            <person name="Alikhan N.F."/>
            <person name="Baker D."/>
            <person name="Gharbi K."/>
            <person name="Hall N."/>
            <person name="Watson M."/>
            <person name="Adriaenssens E.M."/>
            <person name="Foster-Nyarko E."/>
            <person name="Jarju S."/>
            <person name="Secka A."/>
            <person name="Antonio M."/>
            <person name="Oren A."/>
            <person name="Chaudhuri R.R."/>
            <person name="La Ragione R."/>
            <person name="Hildebrand F."/>
            <person name="Pallen M.J."/>
        </authorList>
    </citation>
    <scope>NUCLEOTIDE SEQUENCE</scope>
    <source>
        <strain evidence="11">811</strain>
    </source>
</reference>
<feature type="transmembrane region" description="Helical" evidence="10">
    <location>
        <begin position="155"/>
        <end position="177"/>
    </location>
</feature>
<feature type="transmembrane region" description="Helical" evidence="10">
    <location>
        <begin position="350"/>
        <end position="372"/>
    </location>
</feature>
<evidence type="ECO:0000256" key="7">
    <source>
        <dbReference type="ARBA" id="ARBA00022989"/>
    </source>
</evidence>
<protein>
    <recommendedName>
        <fullName evidence="3">Multidrug export protein MepA</fullName>
    </recommendedName>
</protein>
<keyword evidence="8 10" id="KW-0472">Membrane</keyword>
<feature type="transmembrane region" description="Helical" evidence="10">
    <location>
        <begin position="409"/>
        <end position="430"/>
    </location>
</feature>
<organism evidence="11 12">
    <name type="scientific">Candidatus Borkfalkia faecipullorum</name>
    <dbReference type="NCBI Taxonomy" id="2838510"/>
    <lineage>
        <taxon>Bacteria</taxon>
        <taxon>Bacillati</taxon>
        <taxon>Bacillota</taxon>
        <taxon>Clostridia</taxon>
        <taxon>Christensenellales</taxon>
        <taxon>Christensenellaceae</taxon>
        <taxon>Candidatus Borkfalkia</taxon>
    </lineage>
</organism>
<evidence type="ECO:0000256" key="6">
    <source>
        <dbReference type="ARBA" id="ARBA00022692"/>
    </source>
</evidence>
<name>A0A9D1V6X7_9FIRM</name>
<keyword evidence="6 10" id="KW-0812">Transmembrane</keyword>
<dbReference type="Proteomes" id="UP000824204">
    <property type="component" value="Unassembled WGS sequence"/>
</dbReference>
<dbReference type="PROSITE" id="PS51257">
    <property type="entry name" value="PROKAR_LIPOPROTEIN"/>
    <property type="match status" value="1"/>
</dbReference>
<dbReference type="Pfam" id="PF01554">
    <property type="entry name" value="MatE"/>
    <property type="match status" value="2"/>
</dbReference>
<feature type="transmembrane region" description="Helical" evidence="10">
    <location>
        <begin position="384"/>
        <end position="403"/>
    </location>
</feature>
<dbReference type="CDD" id="cd13143">
    <property type="entry name" value="MATE_MepA_like"/>
    <property type="match status" value="1"/>
</dbReference>
<dbReference type="EMBL" id="DXFX01000011">
    <property type="protein sequence ID" value="HIX07053.1"/>
    <property type="molecule type" value="Genomic_DNA"/>
</dbReference>
<sequence length="443" mass="47387">MHLWKDFVRYASLSMLGMLGLSCYILADTFFVAQGVGETGLAALNLAIPAYNLMNGAALMLGMGGAIRYSVYRAKGEQDKADAAFTNTMLLATIFSVIFMLAGGLGSGLFARLLGADEQTFALTDVYLFVLWLFSPAFLFSTSLMCFVRNDGAPATAMLATLSGSLANVLLDYILIFPCGMGMLGAVLATGCSPLFGLAFCVGHILRGKNGFHLRPRALSARFIAPVFSLGFPFFVEQLSSAVVIITFNYLFLGLSGNTGVAAYGVVANVSLVVLSLFNGIAQGAQPLFSRARGSKNAAQSRAVLRYALFSAFALSAVLYAVLFIFAVPVSDFFNSEHSQALREIAVRGLRLYFIAMPFAAANILLCSYFSAEERALPAQIVSLLRGLIVILPAAFLLCALWAETGVWLAFPVTEAIVCVVAAGFLAFSARSARKKGEERTNF</sequence>
<evidence type="ECO:0000256" key="4">
    <source>
        <dbReference type="ARBA" id="ARBA00022448"/>
    </source>
</evidence>